<gene>
    <name evidence="7" type="ORF">O4U47_16930</name>
</gene>
<dbReference type="PANTHER" id="PTHR11236">
    <property type="entry name" value="AMINOBENZOATE/ANTHRANILATE SYNTHASE"/>
    <property type="match status" value="1"/>
</dbReference>
<keyword evidence="8" id="KW-1185">Reference proteome</keyword>
<comment type="catalytic activity">
    <reaction evidence="4">
        <text>chorismate + L-glutamine = anthranilate + pyruvate + L-glutamate + H(+)</text>
        <dbReference type="Rhea" id="RHEA:21732"/>
        <dbReference type="ChEBI" id="CHEBI:15361"/>
        <dbReference type="ChEBI" id="CHEBI:15378"/>
        <dbReference type="ChEBI" id="CHEBI:16567"/>
        <dbReference type="ChEBI" id="CHEBI:29748"/>
        <dbReference type="ChEBI" id="CHEBI:29985"/>
        <dbReference type="ChEBI" id="CHEBI:58359"/>
        <dbReference type="EC" id="4.1.3.27"/>
    </reaction>
</comment>
<dbReference type="Gene3D" id="3.40.50.880">
    <property type="match status" value="1"/>
</dbReference>
<dbReference type="InterPro" id="IPR005801">
    <property type="entry name" value="ADC_synthase"/>
</dbReference>
<comment type="caution">
    <text evidence="7">The sequence shown here is derived from an EMBL/GenBank/DDBJ whole genome shotgun (WGS) entry which is preliminary data.</text>
</comment>
<keyword evidence="2" id="KW-0315">Glutamine amidotransferase</keyword>
<evidence type="ECO:0000256" key="4">
    <source>
        <dbReference type="ARBA" id="ARBA00047683"/>
    </source>
</evidence>
<organism evidence="7 8">
    <name type="scientific">Nocardiopsis suaedae</name>
    <dbReference type="NCBI Taxonomy" id="3018444"/>
    <lineage>
        <taxon>Bacteria</taxon>
        <taxon>Bacillati</taxon>
        <taxon>Actinomycetota</taxon>
        <taxon>Actinomycetes</taxon>
        <taxon>Streptosporangiales</taxon>
        <taxon>Nocardiopsidaceae</taxon>
        <taxon>Nocardiopsis</taxon>
    </lineage>
</organism>
<feature type="domain" description="Chorismate-utilising enzyme C-terminal" evidence="6">
    <location>
        <begin position="128"/>
        <end position="386"/>
    </location>
</feature>
<dbReference type="EMBL" id="JAQFWP010000031">
    <property type="protein sequence ID" value="MDA2806199.1"/>
    <property type="molecule type" value="Genomic_DNA"/>
</dbReference>
<dbReference type="Proteomes" id="UP001165685">
    <property type="component" value="Unassembled WGS sequence"/>
</dbReference>
<dbReference type="InterPro" id="IPR017926">
    <property type="entry name" value="GATASE"/>
</dbReference>
<evidence type="ECO:0000259" key="6">
    <source>
        <dbReference type="Pfam" id="PF00425"/>
    </source>
</evidence>
<dbReference type="InterPro" id="IPR006221">
    <property type="entry name" value="TrpG/PapA_dom"/>
</dbReference>
<keyword evidence="3" id="KW-0456">Lyase</keyword>
<evidence type="ECO:0000256" key="1">
    <source>
        <dbReference type="ARBA" id="ARBA00012266"/>
    </source>
</evidence>
<accession>A0ABT4TNE0</accession>
<dbReference type="SUPFAM" id="SSF52317">
    <property type="entry name" value="Class I glutamine amidotransferase-like"/>
    <property type="match status" value="1"/>
</dbReference>
<evidence type="ECO:0000256" key="2">
    <source>
        <dbReference type="ARBA" id="ARBA00022962"/>
    </source>
</evidence>
<feature type="domain" description="Glutamine amidotransferase" evidence="5">
    <location>
        <begin position="442"/>
        <end position="624"/>
    </location>
</feature>
<dbReference type="PROSITE" id="PS51273">
    <property type="entry name" value="GATASE_TYPE_1"/>
    <property type="match status" value="1"/>
</dbReference>
<dbReference type="InterPro" id="IPR029062">
    <property type="entry name" value="Class_I_gatase-like"/>
</dbReference>
<evidence type="ECO:0000256" key="3">
    <source>
        <dbReference type="ARBA" id="ARBA00023239"/>
    </source>
</evidence>
<evidence type="ECO:0000313" key="8">
    <source>
        <dbReference type="Proteomes" id="UP001165685"/>
    </source>
</evidence>
<dbReference type="SUPFAM" id="SSF56322">
    <property type="entry name" value="ADC synthase"/>
    <property type="match status" value="1"/>
</dbReference>
<dbReference type="InterPro" id="IPR019999">
    <property type="entry name" value="Anth_synth_I-like"/>
</dbReference>
<dbReference type="CDD" id="cd01743">
    <property type="entry name" value="GATase1_Anthranilate_Synthase"/>
    <property type="match status" value="1"/>
</dbReference>
<dbReference type="Gene3D" id="3.60.120.10">
    <property type="entry name" value="Anthranilate synthase"/>
    <property type="match status" value="1"/>
</dbReference>
<dbReference type="Pfam" id="PF00117">
    <property type="entry name" value="GATase"/>
    <property type="match status" value="1"/>
</dbReference>
<name>A0ABT4TNE0_9ACTN</name>
<dbReference type="InterPro" id="IPR015890">
    <property type="entry name" value="Chorismate_C"/>
</dbReference>
<evidence type="ECO:0000259" key="5">
    <source>
        <dbReference type="Pfam" id="PF00117"/>
    </source>
</evidence>
<protein>
    <recommendedName>
        <fullName evidence="1">anthranilate synthase</fullName>
        <ecNumber evidence="1">4.1.3.27</ecNumber>
    </recommendedName>
</protein>
<dbReference type="EC" id="4.1.3.27" evidence="1"/>
<dbReference type="RefSeq" id="WP_270678843.1">
    <property type="nucleotide sequence ID" value="NZ_JAQFWP010000031.1"/>
</dbReference>
<reference evidence="7" key="1">
    <citation type="submission" date="2023-01" db="EMBL/GenBank/DDBJ databases">
        <title>Draft genome sequence of Nocardiopsis sp. LSu2-4 isolated from halophytes.</title>
        <authorList>
            <person name="Duangmal K."/>
            <person name="Chantavorakit T."/>
        </authorList>
    </citation>
    <scope>NUCLEOTIDE SEQUENCE</scope>
    <source>
        <strain evidence="7">LSu2-4</strain>
    </source>
</reference>
<proteinExistence type="predicted"/>
<dbReference type="PANTHER" id="PTHR11236:SF49">
    <property type="entry name" value="ANTHRANILATE SYNTHASE COMPONENT 1"/>
    <property type="match status" value="1"/>
</dbReference>
<dbReference type="PRINTS" id="PR00097">
    <property type="entry name" value="ANTSNTHASEII"/>
</dbReference>
<dbReference type="Pfam" id="PF00425">
    <property type="entry name" value="Chorismate_bind"/>
    <property type="match status" value="1"/>
</dbReference>
<evidence type="ECO:0000313" key="7">
    <source>
        <dbReference type="EMBL" id="MDA2806199.1"/>
    </source>
</evidence>
<sequence length="631" mass="67961">MHTDLFDRVLSGEGLPEGVALVHRPEAGGEDLLEVLAGDVTRHERLADLPLPGGPQEPGGPDGERHELFALLPYRQIAERGFDAPDDGTPLTAISVREQQRVPMARALRRLPDGPIAVREAGFDIGDDAYAEAVRRLIGEEIAGGEGANFVLKRTYLADITDYTPAAALALFARLLRGESGAYWTFLARVPGRTLIGASPERHISLRDGRAVMNPISGTYRYPEQGPDVASLLHFLQDAKETDELYMVLDEELKMMARVCTSGGRVVGPFLKEMARLAHTEYYIEGRSTRDPRDILRETLYAPTVTGSPLESACRVIRRYEPEGRGYYSGAAALIGRGADGRRSLDSAILIRTADIDDSGRVRIGTGATIVRHSDPASEVEETRAKAAGLCAALTAGPERPLAADGRVRAALEGRNAHIADYWLGERGSAGPVPALRGRKALVVDAEDTFTAMIADQLSSLGLQVEVGRFDAADSELVHLGRDLVVMGPGPGDPLRTGDPKIARLRSLTAALLEHGRPFLAVCLSHQVLCGLGGLPVVRREAPNQGVQKKIDLFGVPERVGFYNAFSARSGRDRAEFPGAGAVEVCRDPGTGEVHALQGPFFSSAQFHAESVLTENGPAILSRLITRVLEH</sequence>
<dbReference type="PRINTS" id="PR00096">
    <property type="entry name" value="GATASE"/>
</dbReference>